<organism evidence="4 5">
    <name type="scientific">Nonomuraea deserti</name>
    <dbReference type="NCBI Taxonomy" id="1848322"/>
    <lineage>
        <taxon>Bacteria</taxon>
        <taxon>Bacillati</taxon>
        <taxon>Actinomycetota</taxon>
        <taxon>Actinomycetes</taxon>
        <taxon>Streptosporangiales</taxon>
        <taxon>Streptosporangiaceae</taxon>
        <taxon>Nonomuraea</taxon>
    </lineage>
</organism>
<evidence type="ECO:0000313" key="5">
    <source>
        <dbReference type="Proteomes" id="UP000295258"/>
    </source>
</evidence>
<feature type="transmembrane region" description="Helical" evidence="2">
    <location>
        <begin position="100"/>
        <end position="117"/>
    </location>
</feature>
<accession>A0A4R4UQA0</accession>
<name>A0A4R4UQA0_9ACTN</name>
<feature type="domain" description="EamA" evidence="3">
    <location>
        <begin position="45"/>
        <end position="114"/>
    </location>
</feature>
<feature type="transmembrane region" description="Helical" evidence="2">
    <location>
        <begin position="71"/>
        <end position="93"/>
    </location>
</feature>
<evidence type="ECO:0000256" key="2">
    <source>
        <dbReference type="SAM" id="Phobius"/>
    </source>
</evidence>
<dbReference type="GO" id="GO:0016020">
    <property type="term" value="C:membrane"/>
    <property type="evidence" value="ECO:0007669"/>
    <property type="project" value="InterPro"/>
</dbReference>
<keyword evidence="2" id="KW-1133">Transmembrane helix</keyword>
<dbReference type="InterPro" id="IPR037185">
    <property type="entry name" value="EmrE-like"/>
</dbReference>
<dbReference type="Proteomes" id="UP000295258">
    <property type="component" value="Unassembled WGS sequence"/>
</dbReference>
<dbReference type="SUPFAM" id="SSF103481">
    <property type="entry name" value="Multidrug resistance efflux transporter EmrE"/>
    <property type="match status" value="1"/>
</dbReference>
<keyword evidence="2" id="KW-0472">Membrane</keyword>
<keyword evidence="2" id="KW-0812">Transmembrane</keyword>
<evidence type="ECO:0000256" key="1">
    <source>
        <dbReference type="ARBA" id="ARBA00007362"/>
    </source>
</evidence>
<evidence type="ECO:0000259" key="3">
    <source>
        <dbReference type="Pfam" id="PF00892"/>
    </source>
</evidence>
<gene>
    <name evidence="4" type="ORF">E1292_43415</name>
</gene>
<proteinExistence type="inferred from homology"/>
<feature type="transmembrane region" description="Helical" evidence="2">
    <location>
        <begin position="47"/>
        <end position="65"/>
    </location>
</feature>
<sequence>MRRARTEPLRAQRHPTPGRPVAFSSRGGVLYSVRGGAEPVHRKPLRAAIWPGILGVSGTTCYFLATQAGTLSMSAVIASLYPAVTVALATIVLRERTTMWHGCGLALCAISVVAFVSG</sequence>
<dbReference type="AlphaFoldDB" id="A0A4R4UQA0"/>
<reference evidence="4 5" key="1">
    <citation type="submission" date="2019-03" db="EMBL/GenBank/DDBJ databases">
        <title>Draft genome sequences of novel Actinobacteria.</title>
        <authorList>
            <person name="Sahin N."/>
            <person name="Ay H."/>
            <person name="Saygin H."/>
        </authorList>
    </citation>
    <scope>NUCLEOTIDE SEQUENCE [LARGE SCALE GENOMIC DNA]</scope>
    <source>
        <strain evidence="4 5">KC310</strain>
    </source>
</reference>
<dbReference type="InterPro" id="IPR000620">
    <property type="entry name" value="EamA_dom"/>
</dbReference>
<comment type="similarity">
    <text evidence="1">Belongs to the EamA transporter family.</text>
</comment>
<keyword evidence="5" id="KW-1185">Reference proteome</keyword>
<evidence type="ECO:0000313" key="4">
    <source>
        <dbReference type="EMBL" id="TDC90673.1"/>
    </source>
</evidence>
<comment type="caution">
    <text evidence="4">The sequence shown here is derived from an EMBL/GenBank/DDBJ whole genome shotgun (WGS) entry which is preliminary data.</text>
</comment>
<dbReference type="EMBL" id="SMKO01000216">
    <property type="protein sequence ID" value="TDC90673.1"/>
    <property type="molecule type" value="Genomic_DNA"/>
</dbReference>
<dbReference type="Pfam" id="PF00892">
    <property type="entry name" value="EamA"/>
    <property type="match status" value="1"/>
</dbReference>
<protein>
    <recommendedName>
        <fullName evidence="3">EamA domain-containing protein</fullName>
    </recommendedName>
</protein>